<organism evidence="1 2">
    <name type="scientific">Arabis alpina</name>
    <name type="common">Alpine rock-cress</name>
    <dbReference type="NCBI Taxonomy" id="50452"/>
    <lineage>
        <taxon>Eukaryota</taxon>
        <taxon>Viridiplantae</taxon>
        <taxon>Streptophyta</taxon>
        <taxon>Embryophyta</taxon>
        <taxon>Tracheophyta</taxon>
        <taxon>Spermatophyta</taxon>
        <taxon>Magnoliopsida</taxon>
        <taxon>eudicotyledons</taxon>
        <taxon>Gunneridae</taxon>
        <taxon>Pentapetalae</taxon>
        <taxon>rosids</taxon>
        <taxon>malvids</taxon>
        <taxon>Brassicales</taxon>
        <taxon>Brassicaceae</taxon>
        <taxon>Arabideae</taxon>
        <taxon>Arabis</taxon>
    </lineage>
</organism>
<dbReference type="Gramene" id="KFK33604">
    <property type="protein sequence ID" value="KFK33604"/>
    <property type="gene ID" value="AALP_AA5G035500"/>
</dbReference>
<reference evidence="2" key="1">
    <citation type="journal article" date="2015" name="Nat. Plants">
        <title>Genome expansion of Arabis alpina linked with retrotransposition and reduced symmetric DNA methylation.</title>
        <authorList>
            <person name="Willing E.M."/>
            <person name="Rawat V."/>
            <person name="Mandakova T."/>
            <person name="Maumus F."/>
            <person name="James G.V."/>
            <person name="Nordstroem K.J."/>
            <person name="Becker C."/>
            <person name="Warthmann N."/>
            <person name="Chica C."/>
            <person name="Szarzynska B."/>
            <person name="Zytnicki M."/>
            <person name="Albani M.C."/>
            <person name="Kiefer C."/>
            <person name="Bergonzi S."/>
            <person name="Castaings L."/>
            <person name="Mateos J.L."/>
            <person name="Berns M.C."/>
            <person name="Bujdoso N."/>
            <person name="Piofczyk T."/>
            <person name="de Lorenzo L."/>
            <person name="Barrero-Sicilia C."/>
            <person name="Mateos I."/>
            <person name="Piednoel M."/>
            <person name="Hagmann J."/>
            <person name="Chen-Min-Tao R."/>
            <person name="Iglesias-Fernandez R."/>
            <person name="Schuster S.C."/>
            <person name="Alonso-Blanco C."/>
            <person name="Roudier F."/>
            <person name="Carbonero P."/>
            <person name="Paz-Ares J."/>
            <person name="Davis S.J."/>
            <person name="Pecinka A."/>
            <person name="Quesneville H."/>
            <person name="Colot V."/>
            <person name="Lysak M.A."/>
            <person name="Weigel D."/>
            <person name="Coupland G."/>
            <person name="Schneeberger K."/>
        </authorList>
    </citation>
    <scope>NUCLEOTIDE SEQUENCE [LARGE SCALE GENOMIC DNA]</scope>
    <source>
        <strain evidence="2">cv. Pajares</strain>
    </source>
</reference>
<dbReference type="AlphaFoldDB" id="A0A087GUQ2"/>
<protein>
    <submittedName>
        <fullName evidence="1">Uncharacterized protein</fullName>
    </submittedName>
</protein>
<dbReference type="EMBL" id="CM002873">
    <property type="protein sequence ID" value="KFK33604.1"/>
    <property type="molecule type" value="Genomic_DNA"/>
</dbReference>
<proteinExistence type="predicted"/>
<dbReference type="Proteomes" id="UP000029120">
    <property type="component" value="Chromosome 5"/>
</dbReference>
<evidence type="ECO:0000313" key="2">
    <source>
        <dbReference type="Proteomes" id="UP000029120"/>
    </source>
</evidence>
<keyword evidence="2" id="KW-1185">Reference proteome</keyword>
<evidence type="ECO:0000313" key="1">
    <source>
        <dbReference type="EMBL" id="KFK33604.1"/>
    </source>
</evidence>
<dbReference type="OrthoDB" id="1020688at2759"/>
<sequence length="41" mass="4866">MADNGGLWDWRARENGIYLKVWGNKHSQGTKSMHHALHWNY</sequence>
<accession>A0A087GUQ2</accession>
<name>A0A087GUQ2_ARAAL</name>
<gene>
    <name evidence="1" type="ordered locus">AALP_Aa5g035500</name>
</gene>